<proteinExistence type="predicted"/>
<dbReference type="SUPFAM" id="SSF74653">
    <property type="entry name" value="TolA/TonB C-terminal domain"/>
    <property type="match status" value="1"/>
</dbReference>
<dbReference type="InterPro" id="IPR037682">
    <property type="entry name" value="TonB_C"/>
</dbReference>
<gene>
    <name evidence="3" type="ORF">ERS852397_01409</name>
</gene>
<feature type="domain" description="TonB C-terminal" evidence="2">
    <location>
        <begin position="441"/>
        <end position="528"/>
    </location>
</feature>
<protein>
    <submittedName>
        <fullName evidence="3">Gram-negative bacterial tonB protein</fullName>
    </submittedName>
</protein>
<evidence type="ECO:0000313" key="4">
    <source>
        <dbReference type="Proteomes" id="UP000095517"/>
    </source>
</evidence>
<sequence length="528" mass="60453">MKRLLSTVLLAYLVLGAWAQNKTKMTEEEKKEAMEQLEVLYQFETGAAFGELDSLTENQEFKQERLPWEKWADKFKHESFKKSLSRLFMCFDKAFIEPNKDSSIFFNLMLRGKEEDVSSYFGGRQGSGLWEKYYHEDENGNFTGFCKELFFDLETDLQLHLTDKQGKPVYIHPEEDIYLLEGGDYAKNKDMLNIWFGLQIPLTVPYQEIAGGHISLSFYIPQEYDRITVPIKDFGDKPVQVTWGSKTFSIEKVDNNGFIISADAETLDKLKGMKRLYHRDGNWYEPSSSTATTGDLDKILKNSTRKITFEEWLKENGIDPNNLEETLKHFMEDEDSEGNDDTDAIGVMGKHYTVALQGDSLLLYMPVEKRRKIAEITVFAPSEGEASRLIINRERCNELIEWLCTEKSPDNKKQAEPEEMEEVDYFSPDFQPAKPINPQTGMPDEWNMVLAQLLRKPEEAVEQGITGRMMAEITIGADGVANNVKINGDPHPLLEKAVCDCLYGIKYVPATWKGKAISFVATLPVIFN</sequence>
<feature type="chain" id="PRO_5008019149" evidence="1">
    <location>
        <begin position="20"/>
        <end position="528"/>
    </location>
</feature>
<accession>A0A174CGS8</accession>
<evidence type="ECO:0000256" key="1">
    <source>
        <dbReference type="SAM" id="SignalP"/>
    </source>
</evidence>
<dbReference type="AlphaFoldDB" id="A0A174CGS8"/>
<evidence type="ECO:0000259" key="2">
    <source>
        <dbReference type="PROSITE" id="PS52015"/>
    </source>
</evidence>
<evidence type="ECO:0000313" key="3">
    <source>
        <dbReference type="EMBL" id="CUO12304.1"/>
    </source>
</evidence>
<feature type="signal peptide" evidence="1">
    <location>
        <begin position="1"/>
        <end position="19"/>
    </location>
</feature>
<dbReference type="Gene3D" id="3.30.1150.10">
    <property type="match status" value="1"/>
</dbReference>
<name>A0A174CGS8_9BACE</name>
<dbReference type="PROSITE" id="PS52015">
    <property type="entry name" value="TONB_CTD"/>
    <property type="match status" value="1"/>
</dbReference>
<dbReference type="STRING" id="338188.ERS852397_01409"/>
<dbReference type="Pfam" id="PF03544">
    <property type="entry name" value="TonB_C"/>
    <property type="match status" value="1"/>
</dbReference>
<dbReference type="EMBL" id="CYZH01000006">
    <property type="protein sequence ID" value="CUO12304.1"/>
    <property type="molecule type" value="Genomic_DNA"/>
</dbReference>
<dbReference type="Proteomes" id="UP000095517">
    <property type="component" value="Unassembled WGS sequence"/>
</dbReference>
<keyword evidence="1" id="KW-0732">Signal</keyword>
<dbReference type="RefSeq" id="WP_055278824.1">
    <property type="nucleotide sequence ID" value="NZ_CABIXA010000006.1"/>
</dbReference>
<dbReference type="GO" id="GO:0055085">
    <property type="term" value="P:transmembrane transport"/>
    <property type="evidence" value="ECO:0007669"/>
    <property type="project" value="InterPro"/>
</dbReference>
<organism evidence="3 4">
    <name type="scientific">Bacteroides finegoldii</name>
    <dbReference type="NCBI Taxonomy" id="338188"/>
    <lineage>
        <taxon>Bacteria</taxon>
        <taxon>Pseudomonadati</taxon>
        <taxon>Bacteroidota</taxon>
        <taxon>Bacteroidia</taxon>
        <taxon>Bacteroidales</taxon>
        <taxon>Bacteroidaceae</taxon>
        <taxon>Bacteroides</taxon>
    </lineage>
</organism>
<reference evidence="3 4" key="1">
    <citation type="submission" date="2015-09" db="EMBL/GenBank/DDBJ databases">
        <authorList>
            <consortium name="Pathogen Informatics"/>
        </authorList>
    </citation>
    <scope>NUCLEOTIDE SEQUENCE [LARGE SCALE GENOMIC DNA]</scope>
    <source>
        <strain evidence="3 4">2789STDY5608840</strain>
    </source>
</reference>